<dbReference type="InParanoid" id="Q248E8"/>
<dbReference type="OrthoDB" id="302778at2759"/>
<evidence type="ECO:0000313" key="1">
    <source>
        <dbReference type="EMBL" id="EAS04097.1"/>
    </source>
</evidence>
<dbReference type="InterPro" id="IPR011333">
    <property type="entry name" value="SKP1/BTB/POZ_sf"/>
</dbReference>
<evidence type="ECO:0000313" key="2">
    <source>
        <dbReference type="Proteomes" id="UP000009168"/>
    </source>
</evidence>
<sequence length="198" mass="23302">MEESNTIKIRSSDGQIVEFKNEFKSLSKLVSMTEDSDEITTDISFDVLQVIKKFCEVHDYKPSSIDFKSPLKSDKLSDNIDSKSYSIMKDYYGIKPEQAEKLKPLIYAAYHLDFEKFKEICLVTLGCPFYVGDTDQEIERFKQKWDINEITPEEERVIMENNKPIFDHINETFEKKMQQEEQKYLQSFQEQNANNNSN</sequence>
<dbReference type="GO" id="GO:0016301">
    <property type="term" value="F:kinase activity"/>
    <property type="evidence" value="ECO:0007669"/>
    <property type="project" value="UniProtKB-KW"/>
</dbReference>
<protein>
    <submittedName>
        <fullName evidence="1">S-phase kinase-associated protein, putative</fullName>
    </submittedName>
</protein>
<reference evidence="2" key="1">
    <citation type="journal article" date="2006" name="PLoS Biol.">
        <title>Macronuclear genome sequence of the ciliate Tetrahymena thermophila, a model eukaryote.</title>
        <authorList>
            <person name="Eisen J.A."/>
            <person name="Coyne R.S."/>
            <person name="Wu M."/>
            <person name="Wu D."/>
            <person name="Thiagarajan M."/>
            <person name="Wortman J.R."/>
            <person name="Badger J.H."/>
            <person name="Ren Q."/>
            <person name="Amedeo P."/>
            <person name="Jones K.M."/>
            <person name="Tallon L.J."/>
            <person name="Delcher A.L."/>
            <person name="Salzberg S.L."/>
            <person name="Silva J.C."/>
            <person name="Haas B.J."/>
            <person name="Majoros W.H."/>
            <person name="Farzad M."/>
            <person name="Carlton J.M."/>
            <person name="Smith R.K. Jr."/>
            <person name="Garg J."/>
            <person name="Pearlman R.E."/>
            <person name="Karrer K.M."/>
            <person name="Sun L."/>
            <person name="Manning G."/>
            <person name="Elde N.C."/>
            <person name="Turkewitz A.P."/>
            <person name="Asai D.J."/>
            <person name="Wilkes D.E."/>
            <person name="Wang Y."/>
            <person name="Cai H."/>
            <person name="Collins K."/>
            <person name="Stewart B.A."/>
            <person name="Lee S.R."/>
            <person name="Wilamowska K."/>
            <person name="Weinberg Z."/>
            <person name="Ruzzo W.L."/>
            <person name="Wloga D."/>
            <person name="Gaertig J."/>
            <person name="Frankel J."/>
            <person name="Tsao C.-C."/>
            <person name="Gorovsky M.A."/>
            <person name="Keeling P.J."/>
            <person name="Waller R.F."/>
            <person name="Patron N.J."/>
            <person name="Cherry J.M."/>
            <person name="Stover N.A."/>
            <person name="Krieger C.J."/>
            <person name="del Toro C."/>
            <person name="Ryder H.F."/>
            <person name="Williamson S.C."/>
            <person name="Barbeau R.A."/>
            <person name="Hamilton E.P."/>
            <person name="Orias E."/>
        </authorList>
    </citation>
    <scope>NUCLEOTIDE SEQUENCE [LARGE SCALE GENOMIC DNA]</scope>
    <source>
        <strain evidence="2">SB210</strain>
    </source>
</reference>
<dbReference type="GeneID" id="7830941"/>
<name>Q248E8_TETTS</name>
<dbReference type="Gene3D" id="3.30.710.10">
    <property type="entry name" value="Potassium Channel Kv1.1, Chain A"/>
    <property type="match status" value="1"/>
</dbReference>
<dbReference type="EMBL" id="GG662455">
    <property type="protein sequence ID" value="EAS04097.1"/>
    <property type="molecule type" value="Genomic_DNA"/>
</dbReference>
<proteinExistence type="predicted"/>
<keyword evidence="1" id="KW-0808">Transferase</keyword>
<dbReference type="RefSeq" id="XP_001024342.1">
    <property type="nucleotide sequence ID" value="XM_001024342.1"/>
</dbReference>
<dbReference type="OMA" id="TLGCPFY"/>
<dbReference type="eggNOG" id="ENOG502SUDY">
    <property type="taxonomic scope" value="Eukaryota"/>
</dbReference>
<accession>Q248E8</accession>
<keyword evidence="1" id="KW-0418">Kinase</keyword>
<dbReference type="AlphaFoldDB" id="Q248E8"/>
<keyword evidence="2" id="KW-1185">Reference proteome</keyword>
<dbReference type="HOGENOM" id="CLU_122162_0_0_1"/>
<dbReference type="KEGG" id="tet:TTHERM_00532190"/>
<gene>
    <name evidence="1" type="ORF">TTHERM_00532190</name>
</gene>
<organism evidence="1 2">
    <name type="scientific">Tetrahymena thermophila (strain SB210)</name>
    <dbReference type="NCBI Taxonomy" id="312017"/>
    <lineage>
        <taxon>Eukaryota</taxon>
        <taxon>Sar</taxon>
        <taxon>Alveolata</taxon>
        <taxon>Ciliophora</taxon>
        <taxon>Intramacronucleata</taxon>
        <taxon>Oligohymenophorea</taxon>
        <taxon>Hymenostomatida</taxon>
        <taxon>Tetrahymenina</taxon>
        <taxon>Tetrahymenidae</taxon>
        <taxon>Tetrahymena</taxon>
    </lineage>
</organism>
<dbReference type="Proteomes" id="UP000009168">
    <property type="component" value="Unassembled WGS sequence"/>
</dbReference>